<evidence type="ECO:0000256" key="4">
    <source>
        <dbReference type="PIRNR" id="PIRNR017901"/>
    </source>
</evidence>
<comment type="similarity">
    <text evidence="4">Belongs to the glutamate--cysteine ligase type 2 family. EgtA subfamily.</text>
</comment>
<dbReference type="EMBL" id="PCVY01000066">
    <property type="protein sequence ID" value="PIQ85408.1"/>
    <property type="molecule type" value="Genomic_DNA"/>
</dbReference>
<dbReference type="AlphaFoldDB" id="A0A2H0LM26"/>
<dbReference type="Gene3D" id="3.30.590.20">
    <property type="match status" value="1"/>
</dbReference>
<keyword evidence="1 4" id="KW-0436">Ligase</keyword>
<evidence type="ECO:0000256" key="3">
    <source>
        <dbReference type="ARBA" id="ARBA00022840"/>
    </source>
</evidence>
<organism evidence="5 6">
    <name type="scientific">Candidatus Abzuiibacterium crystallinum</name>
    <dbReference type="NCBI Taxonomy" id="1974748"/>
    <lineage>
        <taxon>Bacteria</taxon>
        <taxon>Pseudomonadati</taxon>
        <taxon>Candidatus Omnitrophota</taxon>
        <taxon>Candidatus Abzuiibacterium</taxon>
    </lineage>
</organism>
<comment type="catalytic activity">
    <reaction evidence="4">
        <text>L-cysteine + L-glutamate + ATP = gamma-L-glutamyl-L-cysteine + ADP + phosphate + H(+)</text>
        <dbReference type="Rhea" id="RHEA:13285"/>
        <dbReference type="ChEBI" id="CHEBI:15378"/>
        <dbReference type="ChEBI" id="CHEBI:29985"/>
        <dbReference type="ChEBI" id="CHEBI:30616"/>
        <dbReference type="ChEBI" id="CHEBI:35235"/>
        <dbReference type="ChEBI" id="CHEBI:43474"/>
        <dbReference type="ChEBI" id="CHEBI:58173"/>
        <dbReference type="ChEBI" id="CHEBI:456216"/>
        <dbReference type="EC" id="6.3.2.2"/>
    </reaction>
</comment>
<dbReference type="InterPro" id="IPR035434">
    <property type="entry name" value="GCL_bact_plant"/>
</dbReference>
<evidence type="ECO:0000313" key="6">
    <source>
        <dbReference type="Proteomes" id="UP000230859"/>
    </source>
</evidence>
<dbReference type="InterPro" id="IPR006336">
    <property type="entry name" value="GCS2"/>
</dbReference>
<dbReference type="GO" id="GO:0005524">
    <property type="term" value="F:ATP binding"/>
    <property type="evidence" value="ECO:0007669"/>
    <property type="project" value="UniProtKB-UniRule"/>
</dbReference>
<dbReference type="PIRSF" id="PIRSF017901">
    <property type="entry name" value="GCL"/>
    <property type="match status" value="1"/>
</dbReference>
<proteinExistence type="inferred from homology"/>
<name>A0A2H0LM26_9BACT</name>
<dbReference type="PANTHER" id="PTHR34378:SF1">
    <property type="entry name" value="GLUTAMATE--CYSTEINE LIGASE, CHLOROPLASTIC"/>
    <property type="match status" value="1"/>
</dbReference>
<evidence type="ECO:0000256" key="2">
    <source>
        <dbReference type="ARBA" id="ARBA00022741"/>
    </source>
</evidence>
<dbReference type="PANTHER" id="PTHR34378">
    <property type="entry name" value="GLUTAMATE--CYSTEINE LIGASE, CHLOROPLASTIC"/>
    <property type="match status" value="1"/>
</dbReference>
<dbReference type="GO" id="GO:0006750">
    <property type="term" value="P:glutathione biosynthetic process"/>
    <property type="evidence" value="ECO:0007669"/>
    <property type="project" value="UniProtKB-UniRule"/>
</dbReference>
<keyword evidence="3 4" id="KW-0067">ATP-binding</keyword>
<dbReference type="SUPFAM" id="SSF55931">
    <property type="entry name" value="Glutamine synthetase/guanido kinase"/>
    <property type="match status" value="1"/>
</dbReference>
<dbReference type="Pfam" id="PF04107">
    <property type="entry name" value="GCS2"/>
    <property type="match status" value="1"/>
</dbReference>
<gene>
    <name evidence="5" type="ORF">COV74_08835</name>
</gene>
<dbReference type="Proteomes" id="UP000230859">
    <property type="component" value="Unassembled WGS sequence"/>
</dbReference>
<dbReference type="EC" id="6.3.2.2" evidence="4"/>
<reference evidence="5 6" key="1">
    <citation type="submission" date="2017-09" db="EMBL/GenBank/DDBJ databases">
        <title>Depth-based differentiation of microbial function through sediment-hosted aquifers and enrichment of novel symbionts in the deep terrestrial subsurface.</title>
        <authorList>
            <person name="Probst A.J."/>
            <person name="Ladd B."/>
            <person name="Jarett J.K."/>
            <person name="Geller-Mcgrath D.E."/>
            <person name="Sieber C.M."/>
            <person name="Emerson J.B."/>
            <person name="Anantharaman K."/>
            <person name="Thomas B.C."/>
            <person name="Malmstrom R."/>
            <person name="Stieglmeier M."/>
            <person name="Klingl A."/>
            <person name="Woyke T."/>
            <person name="Ryan C.M."/>
            <person name="Banfield J.F."/>
        </authorList>
    </citation>
    <scope>NUCLEOTIDE SEQUENCE [LARGE SCALE GENOMIC DNA]</scope>
    <source>
        <strain evidence="5">CG11_big_fil_rev_8_21_14_0_20_45_26</strain>
    </source>
</reference>
<sequence>MSTYLESKHQDAVHSIDDLKRYFHQFAKPADKRLVGIECEILAVDSETGEAVNFSGPRGIEAILNALAYQFGYRKIIEAGRTVALEKQGTLISLEPGGQIELSASPVKNVHEVKRQLDQFFFELKTIRHFIDGVKFLTYSIQPFSLTKDIEWVPKTRYKIMSAYLIEKGRLAHDMMKRTAANQAAFDYASEEDAFEKMCLVMRLTSIVSAMFANSPFSKGKASGFLTERMHIWRFTDPSRSGLQPSGLCTHATFEEYLSYILELPMMFIVRNHQWIKVNRLTFKRFIEKGYRGEHATQQDFELHLSSFFPEARFKQYLEVRGADAQRANLIPAIPAFWKGILYHEPSKKKACDLIRHWTQTDHFKLHRDIEIRALKAKVRGKLVLDLARQLVSIAEEGLAADRQFNECEEDERIYLTPLKALILEPGETEAERLLRLWRGPFREKKEALLSYLAI</sequence>
<dbReference type="InterPro" id="IPR014746">
    <property type="entry name" value="Gln_synth/guanido_kin_cat_dom"/>
</dbReference>
<protein>
    <recommendedName>
        <fullName evidence="4">Glutamate--cysteine ligase</fullName>
        <ecNumber evidence="4">6.3.2.2</ecNumber>
    </recommendedName>
</protein>
<dbReference type="GO" id="GO:0004357">
    <property type="term" value="F:glutamate-cysteine ligase activity"/>
    <property type="evidence" value="ECO:0007669"/>
    <property type="project" value="UniProtKB-UniRule"/>
</dbReference>
<comment type="caution">
    <text evidence="5">The sequence shown here is derived from an EMBL/GenBank/DDBJ whole genome shotgun (WGS) entry which is preliminary data.</text>
</comment>
<accession>A0A2H0LM26</accession>
<evidence type="ECO:0000256" key="1">
    <source>
        <dbReference type="ARBA" id="ARBA00022598"/>
    </source>
</evidence>
<evidence type="ECO:0000313" key="5">
    <source>
        <dbReference type="EMBL" id="PIQ85408.1"/>
    </source>
</evidence>
<comment type="function">
    <text evidence="4">Catalyzes the synthesis of gamma-glutamylcysteine (gamma-GC).</text>
</comment>
<keyword evidence="2 4" id="KW-0547">Nucleotide-binding</keyword>